<sequence>MKPGRPYLDKTHPEMYKTLNGLSRQAKDAAISAGLDTALIELIKLRCSQINACVTCLSLHVPEARRVGISETKINVLPAWRQADVFSPRERACLQIAEAVTITDPNRDWDAEFAAYGAALSDQEIAAAEWIAIVINSYNRLSLLSAHPAL</sequence>
<name>A0A6B8VT98_9CORY</name>
<dbReference type="PANTHER" id="PTHR34846">
    <property type="entry name" value="4-CARBOXYMUCONOLACTONE DECARBOXYLASE FAMILY PROTEIN (AFU_ORTHOLOGUE AFUA_6G11590)"/>
    <property type="match status" value="1"/>
</dbReference>
<dbReference type="AlphaFoldDB" id="A0A6B8VT98"/>
<dbReference type="InterPro" id="IPR004675">
    <property type="entry name" value="AhpD_core"/>
</dbReference>
<dbReference type="Pfam" id="PF02627">
    <property type="entry name" value="CMD"/>
    <property type="match status" value="1"/>
</dbReference>
<dbReference type="PANTHER" id="PTHR34846:SF10">
    <property type="entry name" value="CYTOPLASMIC PROTEIN"/>
    <property type="match status" value="1"/>
</dbReference>
<proteinExistence type="predicted"/>
<feature type="domain" description="Carboxymuconolactone decarboxylase-like" evidence="1">
    <location>
        <begin position="13"/>
        <end position="99"/>
    </location>
</feature>
<evidence type="ECO:0000259" key="1">
    <source>
        <dbReference type="Pfam" id="PF02627"/>
    </source>
</evidence>
<dbReference type="RefSeq" id="WP_156193487.1">
    <property type="nucleotide sequence ID" value="NZ_CP046452.1"/>
</dbReference>
<dbReference type="EMBL" id="CP046452">
    <property type="protein sequence ID" value="QGU03171.1"/>
    <property type="molecule type" value="Genomic_DNA"/>
</dbReference>
<dbReference type="Proteomes" id="UP000427071">
    <property type="component" value="Chromosome"/>
</dbReference>
<dbReference type="SUPFAM" id="SSF69118">
    <property type="entry name" value="AhpD-like"/>
    <property type="match status" value="1"/>
</dbReference>
<organism evidence="2 3">
    <name type="scientific">Corynebacterium kalinowskii</name>
    <dbReference type="NCBI Taxonomy" id="2675216"/>
    <lineage>
        <taxon>Bacteria</taxon>
        <taxon>Bacillati</taxon>
        <taxon>Actinomycetota</taxon>
        <taxon>Actinomycetes</taxon>
        <taxon>Mycobacteriales</taxon>
        <taxon>Corynebacteriaceae</taxon>
        <taxon>Corynebacterium</taxon>
    </lineage>
</organism>
<dbReference type="NCBIfam" id="TIGR00778">
    <property type="entry name" value="ahpD_dom"/>
    <property type="match status" value="1"/>
</dbReference>
<reference evidence="3" key="1">
    <citation type="submission" date="2019-11" db="EMBL/GenBank/DDBJ databases">
        <title>Complete genome sequence of Corynebacterium kalinowskii 1959, a novel Corynebacterium species isolated from soil of a small paddock in Vilsendorf, Germany.</title>
        <authorList>
            <person name="Schaffert L."/>
            <person name="Ruwe M."/>
            <person name="Milse J."/>
            <person name="Hanuschka K."/>
            <person name="Ortseifen V."/>
            <person name="Droste J."/>
            <person name="Brandt D."/>
            <person name="Schlueter L."/>
            <person name="Kutter Y."/>
            <person name="Vinke S."/>
            <person name="Viehoefer P."/>
            <person name="Jacob L."/>
            <person name="Luebke N.-C."/>
            <person name="Schulte-Berndt E."/>
            <person name="Hain C."/>
            <person name="Linder M."/>
            <person name="Schmidt P."/>
            <person name="Wollenschlaeger L."/>
            <person name="Luttermann T."/>
            <person name="Thieme E."/>
            <person name="Hassa J."/>
            <person name="Haak M."/>
            <person name="Wittchen M."/>
            <person name="Mentz A."/>
            <person name="Persicke M."/>
            <person name="Busche T."/>
            <person name="Ruckert C."/>
        </authorList>
    </citation>
    <scope>NUCLEOTIDE SEQUENCE [LARGE SCALE GENOMIC DNA]</scope>
    <source>
        <strain evidence="3">1959</strain>
    </source>
</reference>
<evidence type="ECO:0000313" key="3">
    <source>
        <dbReference type="Proteomes" id="UP000427071"/>
    </source>
</evidence>
<accession>A0A6B8VT98</accession>
<dbReference type="InterPro" id="IPR029032">
    <property type="entry name" value="AhpD-like"/>
</dbReference>
<keyword evidence="3" id="KW-1185">Reference proteome</keyword>
<dbReference type="Gene3D" id="1.20.1290.10">
    <property type="entry name" value="AhpD-like"/>
    <property type="match status" value="1"/>
</dbReference>
<dbReference type="KEGG" id="ckw:CKALI_11645"/>
<protein>
    <submittedName>
        <fullName evidence="2">Carboxymuconolactone decarboxylase family protein</fullName>
    </submittedName>
</protein>
<dbReference type="InterPro" id="IPR003779">
    <property type="entry name" value="CMD-like"/>
</dbReference>
<evidence type="ECO:0000313" key="2">
    <source>
        <dbReference type="EMBL" id="QGU03171.1"/>
    </source>
</evidence>
<dbReference type="GO" id="GO:0051920">
    <property type="term" value="F:peroxiredoxin activity"/>
    <property type="evidence" value="ECO:0007669"/>
    <property type="project" value="InterPro"/>
</dbReference>
<gene>
    <name evidence="2" type="ORF">CKALI_11645</name>
</gene>